<name>G0L7G9_ZOBGA</name>
<dbReference type="AlphaFoldDB" id="G0L7G9"/>
<feature type="transmembrane region" description="Helical" evidence="1">
    <location>
        <begin position="38"/>
        <end position="57"/>
    </location>
</feature>
<dbReference type="HOGENOM" id="CLU_2848970_0_0_10"/>
<reference evidence="3" key="1">
    <citation type="submission" date="2009-07" db="EMBL/GenBank/DDBJ databases">
        <title>Complete genome sequence of Zobellia galactanivorans Dsij.</title>
        <authorList>
            <consortium name="Genoscope - CEA"/>
        </authorList>
    </citation>
    <scope>NUCLEOTIDE SEQUENCE [LARGE SCALE GENOMIC DNA]</scope>
    <source>
        <strain evidence="3">DSM 12802 / CCUG 47099 / CIP 106680 / NCIMB 13871 / Dsij</strain>
    </source>
</reference>
<keyword evidence="1" id="KW-1133">Transmembrane helix</keyword>
<keyword evidence="1" id="KW-0472">Membrane</keyword>
<protein>
    <submittedName>
        <fullName evidence="2">Hypothetical membrane protein</fullName>
    </submittedName>
</protein>
<keyword evidence="3" id="KW-1185">Reference proteome</keyword>
<keyword evidence="1" id="KW-0812">Transmembrane</keyword>
<feature type="transmembrane region" description="Helical" evidence="1">
    <location>
        <begin position="6"/>
        <end position="26"/>
    </location>
</feature>
<accession>G0L7G9</accession>
<sequence length="65" mass="7586">MNKVIWAIFSIAFLIYGIYDLYAGIVEIREMDLKTFQYISKLVVPVYIIGCSLYILYLKVIKKST</sequence>
<dbReference type="Proteomes" id="UP000008898">
    <property type="component" value="Chromosome"/>
</dbReference>
<dbReference type="EMBL" id="FP476056">
    <property type="protein sequence ID" value="CAZ97418.1"/>
    <property type="molecule type" value="Genomic_DNA"/>
</dbReference>
<dbReference type="STRING" id="63186.ZOBELLIA_3280"/>
<gene>
    <name evidence="2" type="ordered locus">zobellia_3280</name>
</gene>
<evidence type="ECO:0000313" key="2">
    <source>
        <dbReference type="EMBL" id="CAZ97418.1"/>
    </source>
</evidence>
<dbReference type="KEGG" id="zga:ZOBELLIA_3280"/>
<evidence type="ECO:0000256" key="1">
    <source>
        <dbReference type="SAM" id="Phobius"/>
    </source>
</evidence>
<organism evidence="2 3">
    <name type="scientific">Zobellia galactanivorans (strain DSM 12802 / CCUG 47099 / CIP 106680 / NCIMB 13871 / Dsij)</name>
    <dbReference type="NCBI Taxonomy" id="63186"/>
    <lineage>
        <taxon>Bacteria</taxon>
        <taxon>Pseudomonadati</taxon>
        <taxon>Bacteroidota</taxon>
        <taxon>Flavobacteriia</taxon>
        <taxon>Flavobacteriales</taxon>
        <taxon>Flavobacteriaceae</taxon>
        <taxon>Zobellia</taxon>
    </lineage>
</organism>
<proteinExistence type="predicted"/>
<evidence type="ECO:0000313" key="3">
    <source>
        <dbReference type="Proteomes" id="UP000008898"/>
    </source>
</evidence>
<reference evidence="2 3" key="2">
    <citation type="journal article" date="2012" name="Environ. Microbiol.">
        <title>Characterization of the first alginolytic operons in a marine bacterium: from their emergence in marine Flavobacteriia to their independent transfers to marine Proteobacteria and human gut Bacteroides.</title>
        <authorList>
            <person name="Thomas F."/>
            <person name="Barbeyron T."/>
            <person name="Tonon T."/>
            <person name="Genicot S."/>
            <person name="Czjzek M."/>
            <person name="Michel G."/>
        </authorList>
    </citation>
    <scope>NUCLEOTIDE SEQUENCE [LARGE SCALE GENOMIC DNA]</scope>
    <source>
        <strain evidence="3">DSM 12802 / CCUG 47099 / CIP 106680 / NCIMB 13871 / Dsij</strain>
    </source>
</reference>